<protein>
    <submittedName>
        <fullName evidence="1">Uncharacterized protein</fullName>
    </submittedName>
</protein>
<dbReference type="RefSeq" id="WP_035193092.1">
    <property type="nucleotide sequence ID" value="NZ_CCCS020000035.1"/>
</dbReference>
<keyword evidence="3" id="KW-1185">Reference proteome</keyword>
<dbReference type="AlphaFoldDB" id="A0A060UPM5"/>
<dbReference type="EMBL" id="LT841305">
    <property type="protein sequence ID" value="SMH64583.1"/>
    <property type="molecule type" value="Genomic_DNA"/>
</dbReference>
<gene>
    <name evidence="2" type="ORF">AFERRI_10616</name>
    <name evidence="1" type="ORF">AFERRI_400333</name>
</gene>
<dbReference type="EMBL" id="CCCS020000035">
    <property type="protein sequence ID" value="CDQ10552.1"/>
    <property type="molecule type" value="Genomic_DNA"/>
</dbReference>
<name>A0A060UPM5_9PROT</name>
<proteinExistence type="predicted"/>
<reference evidence="1" key="2">
    <citation type="submission" date="2014-07" db="EMBL/GenBank/DDBJ databases">
        <title>Initial genome analysis of the psychrotolerant acidophile Acidithiobacillus ferrivorans CF27: insights into iron and sulfur oxidation pathways and into biofilm formation.</title>
        <authorList>
            <person name="Talla E."/>
            <person name="Hedrich S."/>
            <person name="Mangenot S."/>
            <person name="Ji B."/>
            <person name="Johnson D.B."/>
            <person name="Barbe V."/>
            <person name="Bonnefoy V."/>
        </authorList>
    </citation>
    <scope>NUCLEOTIDE SEQUENCE [LARGE SCALE GENOMIC DNA]</scope>
    <source>
        <strain evidence="1">CF27</strain>
    </source>
</reference>
<dbReference type="Proteomes" id="UP000193925">
    <property type="component" value="Chromosome AFERRI"/>
</dbReference>
<sequence length="73" mass="7831">MSKITTQDIENLTKATQTANLLFVELKAAVSSESALLSDAVIELLETVSQTERKLKRLVMAAGVDIATPAKDV</sequence>
<reference evidence="2 3" key="3">
    <citation type="submission" date="2017-03" db="EMBL/GenBank/DDBJ databases">
        <authorList>
            <person name="Regsiter A."/>
            <person name="William W."/>
        </authorList>
    </citation>
    <scope>NUCLEOTIDE SEQUENCE [LARGE SCALE GENOMIC DNA]</scope>
    <source>
        <strain evidence="2">PRJEB5721</strain>
    </source>
</reference>
<evidence type="ECO:0000313" key="3">
    <source>
        <dbReference type="Proteomes" id="UP000193925"/>
    </source>
</evidence>
<organism evidence="1">
    <name type="scientific">Acidithiobacillus ferrivorans</name>
    <dbReference type="NCBI Taxonomy" id="160808"/>
    <lineage>
        <taxon>Bacteria</taxon>
        <taxon>Pseudomonadati</taxon>
        <taxon>Pseudomonadota</taxon>
        <taxon>Acidithiobacillia</taxon>
        <taxon>Acidithiobacillales</taxon>
        <taxon>Acidithiobacillaceae</taxon>
        <taxon>Acidithiobacillus</taxon>
    </lineage>
</organism>
<evidence type="ECO:0000313" key="2">
    <source>
        <dbReference type="EMBL" id="SMH64583.1"/>
    </source>
</evidence>
<reference evidence="1" key="1">
    <citation type="submission" date="2014-03" db="EMBL/GenBank/DDBJ databases">
        <authorList>
            <person name="Genoscope - CEA"/>
        </authorList>
    </citation>
    <scope>NUCLEOTIDE SEQUENCE [LARGE SCALE GENOMIC DNA]</scope>
    <source>
        <strain evidence="1">CF27</strain>
    </source>
</reference>
<evidence type="ECO:0000313" key="1">
    <source>
        <dbReference type="EMBL" id="CDQ10552.1"/>
    </source>
</evidence>
<accession>A0A060UPM5</accession>